<evidence type="ECO:0000256" key="2">
    <source>
        <dbReference type="SAM" id="Phobius"/>
    </source>
</evidence>
<organism evidence="3 4">
    <name type="scientific">Vitis vinifera</name>
    <name type="common">Grape</name>
    <dbReference type="NCBI Taxonomy" id="29760"/>
    <lineage>
        <taxon>Eukaryota</taxon>
        <taxon>Viridiplantae</taxon>
        <taxon>Streptophyta</taxon>
        <taxon>Embryophyta</taxon>
        <taxon>Tracheophyta</taxon>
        <taxon>Spermatophyta</taxon>
        <taxon>Magnoliopsida</taxon>
        <taxon>eudicotyledons</taxon>
        <taxon>Gunneridae</taxon>
        <taxon>Pentapetalae</taxon>
        <taxon>rosids</taxon>
        <taxon>Vitales</taxon>
        <taxon>Vitaceae</taxon>
        <taxon>Viteae</taxon>
        <taxon>Vitis</taxon>
    </lineage>
</organism>
<dbReference type="Proteomes" id="UP000288805">
    <property type="component" value="Unassembled WGS sequence"/>
</dbReference>
<proteinExistence type="predicted"/>
<keyword evidence="2" id="KW-0812">Transmembrane</keyword>
<protein>
    <submittedName>
        <fullName evidence="3">Uncharacterized protein</fullName>
    </submittedName>
</protein>
<keyword evidence="2" id="KW-0472">Membrane</keyword>
<sequence>MSVDLAANIHAQGVGRSRKVLGGKVATYLVQFPLPLGSTPTRSHLTVPKLLSPPGPPLSPPPPPPPFPASLNGCYEVQQCTHQNFAFYAFSFDQLTCLRLPLSLLLNSKKVMERGTNVRGHATRPLLDEERTENFCNRDDGSGSGSSCSDASSFTIVLVFSVAVVFCGSFTLGCAVSTISCP</sequence>
<name>A0A438F068_VITVI</name>
<gene>
    <name evidence="3" type="ORF">CK203_084979</name>
</gene>
<feature type="compositionally biased region" description="Pro residues" evidence="1">
    <location>
        <begin position="51"/>
        <end position="65"/>
    </location>
</feature>
<keyword evidence="2" id="KW-1133">Transmembrane helix</keyword>
<feature type="region of interest" description="Disordered" evidence="1">
    <location>
        <begin position="45"/>
        <end position="65"/>
    </location>
</feature>
<feature type="transmembrane region" description="Helical" evidence="2">
    <location>
        <begin position="154"/>
        <end position="179"/>
    </location>
</feature>
<reference evidence="3 4" key="1">
    <citation type="journal article" date="2018" name="PLoS Genet.">
        <title>Population sequencing reveals clonal diversity and ancestral inbreeding in the grapevine cultivar Chardonnay.</title>
        <authorList>
            <person name="Roach M.J."/>
            <person name="Johnson D.L."/>
            <person name="Bohlmann J."/>
            <person name="van Vuuren H.J."/>
            <person name="Jones S.J."/>
            <person name="Pretorius I.S."/>
            <person name="Schmidt S.A."/>
            <person name="Borneman A.R."/>
        </authorList>
    </citation>
    <scope>NUCLEOTIDE SEQUENCE [LARGE SCALE GENOMIC DNA]</scope>
    <source>
        <strain evidence="4">cv. Chardonnay</strain>
        <tissue evidence="3">Leaf</tissue>
    </source>
</reference>
<evidence type="ECO:0000313" key="3">
    <source>
        <dbReference type="EMBL" id="RVW53398.1"/>
    </source>
</evidence>
<evidence type="ECO:0000313" key="4">
    <source>
        <dbReference type="Proteomes" id="UP000288805"/>
    </source>
</evidence>
<comment type="caution">
    <text evidence="3">The sequence shown here is derived from an EMBL/GenBank/DDBJ whole genome shotgun (WGS) entry which is preliminary data.</text>
</comment>
<evidence type="ECO:0000256" key="1">
    <source>
        <dbReference type="SAM" id="MobiDB-lite"/>
    </source>
</evidence>
<dbReference type="AlphaFoldDB" id="A0A438F068"/>
<dbReference type="EMBL" id="QGNW01001147">
    <property type="protein sequence ID" value="RVW53398.1"/>
    <property type="molecule type" value="Genomic_DNA"/>
</dbReference>
<accession>A0A438F068</accession>